<evidence type="ECO:0000256" key="4">
    <source>
        <dbReference type="ARBA" id="ARBA00022741"/>
    </source>
</evidence>
<feature type="domain" description="CARD" evidence="10">
    <location>
        <begin position="758"/>
        <end position="847"/>
    </location>
</feature>
<dbReference type="SUPFAM" id="SSF52540">
    <property type="entry name" value="P-loop containing nucleoside triphosphate hydrolases"/>
    <property type="match status" value="1"/>
</dbReference>
<sequence length="878" mass="100731">AEKGHGKTVTHPAVPVPENAEDKQGPIIPVEILHMDNVSLVLYKKALQDGMEKVYNCRVMVVGQFGVGKTTLTKRLLGHQVDISERKSTEGIDVYKHCCKISLDTGQWIVQHEDSDELSRLQRLMTLLSRPDLNSNVRQDQEGHMDVVYKRETTPDVDNTHMSDTASSSGSDQEDQLTYSQPALLSSVKMDGGLSMADSDQKTATVTIKKSEEESSRTEKKDAVIEILHLINQHAEKLEKDTVKYAALSIWDFAGQYAFYTTHQTFLSSRALYLLVIDLNQQITDLIEDDKCFLDIEGIKPCKVHDLVEIWMNSIHTCAPSPNSSIPHVILVGTHVDKLSEKSRKALIDRYFKTLRYLLKDKPTICHLMDDIAIDNTMSDPMLETLKRRIFELASKQSHWGEEKPARWLPLEQAIMTLRDSGTKVVARSLIEEINVSGSVRIEDREELDLFFRFHHEMGTILYFSIEALREKIVLDPQWLINALKSLITAETFIQKKSAITSKWYEFKETGKLTHELIDAIWTKKEHPDFHDNKEHILLVMEKLNIIARPRSYGKDETIKEENYFLVPCMLRQATPKEIISPELHPEEQRTSILCFMTTEKFLPPPVFHRLIGACLTHWPIAKQNSENLIYCGCCLFDIDLHHRLVLYFRNYVIFSHIMISAVKDEDKSSERCREARKFILKNLSELIGNAGNSLQLHVQCPDSEADSLESLIPVSHLRTHDKVPCRSHKKSHMLASQRLLKFWFKEKGNQGEEAEENDKLHHMVLDRCRTVLLRDLNISTVTDHIYQEDLFNDVTMRDILDQKTTSDKIRELIKQIKQSDWDTYVKFKACVVKSKQADLKAMMEKEEALVAKELKVAASKGKVSTPQSKESKTCLLM</sequence>
<reference evidence="12" key="3">
    <citation type="submission" date="2023-05" db="EMBL/GenBank/DDBJ databases">
        <authorList>
            <person name="Smith C.H."/>
        </authorList>
    </citation>
    <scope>NUCLEOTIDE SEQUENCE</scope>
    <source>
        <strain evidence="12">CHS0354</strain>
        <tissue evidence="12">Mantle</tissue>
    </source>
</reference>
<comment type="catalytic activity">
    <reaction evidence="8">
        <text>L-seryl-[protein] + ATP = O-phospho-L-seryl-[protein] + ADP + H(+)</text>
        <dbReference type="Rhea" id="RHEA:17989"/>
        <dbReference type="Rhea" id="RHEA-COMP:9863"/>
        <dbReference type="Rhea" id="RHEA-COMP:11604"/>
        <dbReference type="ChEBI" id="CHEBI:15378"/>
        <dbReference type="ChEBI" id="CHEBI:29999"/>
        <dbReference type="ChEBI" id="CHEBI:30616"/>
        <dbReference type="ChEBI" id="CHEBI:83421"/>
        <dbReference type="ChEBI" id="CHEBI:456216"/>
        <dbReference type="EC" id="2.7.11.1"/>
    </reaction>
</comment>
<dbReference type="InterPro" id="IPR027417">
    <property type="entry name" value="P-loop_NTPase"/>
</dbReference>
<name>A0AAE0TE39_9BIVA</name>
<evidence type="ECO:0000256" key="5">
    <source>
        <dbReference type="ARBA" id="ARBA00022777"/>
    </source>
</evidence>
<dbReference type="InterPro" id="IPR001315">
    <property type="entry name" value="CARD"/>
</dbReference>
<evidence type="ECO:0000256" key="1">
    <source>
        <dbReference type="ARBA" id="ARBA00012513"/>
    </source>
</evidence>
<dbReference type="GO" id="GO:0042981">
    <property type="term" value="P:regulation of apoptotic process"/>
    <property type="evidence" value="ECO:0007669"/>
    <property type="project" value="InterPro"/>
</dbReference>
<gene>
    <name evidence="12" type="ORF">CHS0354_013641</name>
</gene>
<evidence type="ECO:0000256" key="2">
    <source>
        <dbReference type="ARBA" id="ARBA00022679"/>
    </source>
</evidence>
<keyword evidence="6" id="KW-0067">ATP-binding</keyword>
<dbReference type="InterPro" id="IPR011029">
    <property type="entry name" value="DEATH-like_dom_sf"/>
</dbReference>
<dbReference type="GO" id="GO:0005524">
    <property type="term" value="F:ATP binding"/>
    <property type="evidence" value="ECO:0007669"/>
    <property type="project" value="UniProtKB-KW"/>
</dbReference>
<dbReference type="SUPFAM" id="SSF47986">
    <property type="entry name" value="DEATH domain"/>
    <property type="match status" value="1"/>
</dbReference>
<comment type="catalytic activity">
    <reaction evidence="7">
        <text>L-threonyl-[protein] + ATP = O-phospho-L-threonyl-[protein] + ADP + H(+)</text>
        <dbReference type="Rhea" id="RHEA:46608"/>
        <dbReference type="Rhea" id="RHEA-COMP:11060"/>
        <dbReference type="Rhea" id="RHEA-COMP:11605"/>
        <dbReference type="ChEBI" id="CHEBI:15378"/>
        <dbReference type="ChEBI" id="CHEBI:30013"/>
        <dbReference type="ChEBI" id="CHEBI:30616"/>
        <dbReference type="ChEBI" id="CHEBI:61977"/>
        <dbReference type="ChEBI" id="CHEBI:456216"/>
        <dbReference type="EC" id="2.7.11.1"/>
    </reaction>
</comment>
<dbReference type="InterPro" id="IPR039788">
    <property type="entry name" value="NOL4/NOL4L"/>
</dbReference>
<feature type="region of interest" description="Disordered" evidence="9">
    <location>
        <begin position="1"/>
        <end position="21"/>
    </location>
</feature>
<accession>A0AAE0TE39</accession>
<dbReference type="EMBL" id="JAEAOA010000825">
    <property type="protein sequence ID" value="KAK3608707.1"/>
    <property type="molecule type" value="Genomic_DNA"/>
</dbReference>
<proteinExistence type="predicted"/>
<evidence type="ECO:0000313" key="12">
    <source>
        <dbReference type="EMBL" id="KAK3608707.1"/>
    </source>
</evidence>
<dbReference type="PROSITE" id="PS50209">
    <property type="entry name" value="CARD"/>
    <property type="match status" value="1"/>
</dbReference>
<dbReference type="CDD" id="cd01671">
    <property type="entry name" value="CARD"/>
    <property type="match status" value="1"/>
</dbReference>
<evidence type="ECO:0000313" key="13">
    <source>
        <dbReference type="Proteomes" id="UP001195483"/>
    </source>
</evidence>
<protein>
    <recommendedName>
        <fullName evidence="1">non-specific serine/threonine protein kinase</fullName>
        <ecNumber evidence="1">2.7.11.1</ecNumber>
    </recommendedName>
</protein>
<dbReference type="EC" id="2.7.11.1" evidence="1"/>
<comment type="caution">
    <text evidence="12">The sequence shown here is derived from an EMBL/GenBank/DDBJ whole genome shotgun (WGS) entry which is preliminary data.</text>
</comment>
<feature type="compositionally biased region" description="Polar residues" evidence="9">
    <location>
        <begin position="162"/>
        <end position="177"/>
    </location>
</feature>
<evidence type="ECO:0000256" key="3">
    <source>
        <dbReference type="ARBA" id="ARBA00022737"/>
    </source>
</evidence>
<dbReference type="Pfam" id="PF00619">
    <property type="entry name" value="CARD"/>
    <property type="match status" value="1"/>
</dbReference>
<dbReference type="GO" id="GO:0016301">
    <property type="term" value="F:kinase activity"/>
    <property type="evidence" value="ECO:0007669"/>
    <property type="project" value="UniProtKB-KW"/>
</dbReference>
<dbReference type="CDD" id="cd00882">
    <property type="entry name" value="Ras_like_GTPase"/>
    <property type="match status" value="1"/>
</dbReference>
<keyword evidence="13" id="KW-1185">Reference proteome</keyword>
<dbReference type="InterPro" id="IPR036388">
    <property type="entry name" value="WH-like_DNA-bd_sf"/>
</dbReference>
<dbReference type="AlphaFoldDB" id="A0AAE0TE39"/>
<evidence type="ECO:0000256" key="6">
    <source>
        <dbReference type="ARBA" id="ARBA00022840"/>
    </source>
</evidence>
<dbReference type="Gene3D" id="1.10.10.10">
    <property type="entry name" value="Winged helix-like DNA-binding domain superfamily/Winged helix DNA-binding domain"/>
    <property type="match status" value="1"/>
</dbReference>
<dbReference type="Gene3D" id="3.40.50.300">
    <property type="entry name" value="P-loop containing nucleotide triphosphate hydrolases"/>
    <property type="match status" value="2"/>
</dbReference>
<dbReference type="InterPro" id="IPR032171">
    <property type="entry name" value="COR-A"/>
</dbReference>
<evidence type="ECO:0000256" key="8">
    <source>
        <dbReference type="ARBA" id="ARBA00048679"/>
    </source>
</evidence>
<dbReference type="Gene3D" id="1.10.533.10">
    <property type="entry name" value="Death Domain, Fas"/>
    <property type="match status" value="1"/>
</dbReference>
<reference evidence="12" key="1">
    <citation type="journal article" date="2021" name="Genome Biol. Evol.">
        <title>A High-Quality Reference Genome for a Parasitic Bivalve with Doubly Uniparental Inheritance (Bivalvia: Unionida).</title>
        <authorList>
            <person name="Smith C.H."/>
        </authorList>
    </citation>
    <scope>NUCLEOTIDE SEQUENCE</scope>
    <source>
        <strain evidence="12">CHS0354</strain>
    </source>
</reference>
<organism evidence="12 13">
    <name type="scientific">Potamilus streckersoni</name>
    <dbReference type="NCBI Taxonomy" id="2493646"/>
    <lineage>
        <taxon>Eukaryota</taxon>
        <taxon>Metazoa</taxon>
        <taxon>Spiralia</taxon>
        <taxon>Lophotrochozoa</taxon>
        <taxon>Mollusca</taxon>
        <taxon>Bivalvia</taxon>
        <taxon>Autobranchia</taxon>
        <taxon>Heteroconchia</taxon>
        <taxon>Palaeoheterodonta</taxon>
        <taxon>Unionida</taxon>
        <taxon>Unionoidea</taxon>
        <taxon>Unionidae</taxon>
        <taxon>Ambleminae</taxon>
        <taxon>Lampsilini</taxon>
        <taxon>Potamilus</taxon>
    </lineage>
</organism>
<feature type="domain" description="Roc" evidence="11">
    <location>
        <begin position="50"/>
        <end position="397"/>
    </location>
</feature>
<feature type="compositionally biased region" description="Basic and acidic residues" evidence="9">
    <location>
        <begin position="152"/>
        <end position="161"/>
    </location>
</feature>
<dbReference type="PROSITE" id="PS51424">
    <property type="entry name" value="ROC"/>
    <property type="match status" value="1"/>
</dbReference>
<evidence type="ECO:0000259" key="11">
    <source>
        <dbReference type="PROSITE" id="PS51424"/>
    </source>
</evidence>
<dbReference type="PANTHER" id="PTHR12449:SF18">
    <property type="entry name" value="DEATH DOMAIN-CONTAINING PROTEIN"/>
    <property type="match status" value="1"/>
</dbReference>
<dbReference type="Pfam" id="PF08477">
    <property type="entry name" value="Roc"/>
    <property type="match status" value="1"/>
</dbReference>
<dbReference type="InterPro" id="IPR020859">
    <property type="entry name" value="ROC"/>
</dbReference>
<evidence type="ECO:0000256" key="7">
    <source>
        <dbReference type="ARBA" id="ARBA00047899"/>
    </source>
</evidence>
<feature type="region of interest" description="Disordered" evidence="9">
    <location>
        <begin position="152"/>
        <end position="177"/>
    </location>
</feature>
<evidence type="ECO:0000256" key="9">
    <source>
        <dbReference type="SAM" id="MobiDB-lite"/>
    </source>
</evidence>
<keyword evidence="2" id="KW-0808">Transferase</keyword>
<keyword evidence="3" id="KW-0677">Repeat</keyword>
<feature type="non-terminal residue" evidence="12">
    <location>
        <position position="878"/>
    </location>
</feature>
<evidence type="ECO:0000259" key="10">
    <source>
        <dbReference type="PROSITE" id="PS50209"/>
    </source>
</evidence>
<keyword evidence="4" id="KW-0547">Nucleotide-binding</keyword>
<dbReference type="Proteomes" id="UP001195483">
    <property type="component" value="Unassembled WGS sequence"/>
</dbReference>
<dbReference type="PANTHER" id="PTHR12449">
    <property type="entry name" value="DEATH DOMAIN-CONTAINING PROTEIN"/>
    <property type="match status" value="1"/>
</dbReference>
<dbReference type="Pfam" id="PF16095">
    <property type="entry name" value="COR-A"/>
    <property type="match status" value="1"/>
</dbReference>
<feature type="region of interest" description="Disordered" evidence="9">
    <location>
        <begin position="195"/>
        <end position="215"/>
    </location>
</feature>
<reference evidence="12" key="2">
    <citation type="journal article" date="2021" name="Genome Biol. Evol.">
        <title>Developing a high-quality reference genome for a parasitic bivalve with doubly uniparental inheritance (Bivalvia: Unionida).</title>
        <authorList>
            <person name="Smith C.H."/>
        </authorList>
    </citation>
    <scope>NUCLEOTIDE SEQUENCE</scope>
    <source>
        <strain evidence="12">CHS0354</strain>
        <tissue evidence="12">Mantle</tissue>
    </source>
</reference>
<keyword evidence="5" id="KW-0418">Kinase</keyword>